<feature type="region of interest" description="Disordered" evidence="2">
    <location>
        <begin position="458"/>
        <end position="544"/>
    </location>
</feature>
<sequence>MNAPQVTNQQLLSLLRTYWQWRAMWIASTLLFGAIGLFYVVFLKSDLWVASQGFIVRDEANGAVMRLGRFESQTEMKAAQETILEMARNPMVVRTALEQVGPEPGLFSWFSSSPQPVSASAVDGLARDGIEVRAPRGAELGTTEVIYLDVKQSSPERARKINVAICDALEHHLQQVRESRADAVVGELSAATASARESLQEATQRLQRMEADAGADLSDLRGLTDTNSGGSANRQMLDAIKSELRQAELARQQISSDLNLAIESYENPDQLLVAPSNLLNSQPGLKRLREGLADATITTSQLKGRYFEVHPKVISALETEQRIRDQLRQELSLSVETLRKELEIATGRNVKLRSQQTQLESRLERLAAIRASYGNATSEVRSRNEQLQAAEGELAQARAARQAALTSSLITRLDEPLVGESPIGPGRATILAGALVSGLFFGLGIVFLLSPNEGGIKFGRRKSDHAAGRNRRASDRADSLRPAAASTTSTPVAANANASKTPAARPQPDRGFDSTPTPQSPLSTPFATPGPVGTVAPNPAPDTIIASALDPTLHTHQHQTH</sequence>
<organism evidence="4 5">
    <name type="scientific">Aureliella helgolandensis</name>
    <dbReference type="NCBI Taxonomy" id="2527968"/>
    <lineage>
        <taxon>Bacteria</taxon>
        <taxon>Pseudomonadati</taxon>
        <taxon>Planctomycetota</taxon>
        <taxon>Planctomycetia</taxon>
        <taxon>Pirellulales</taxon>
        <taxon>Pirellulaceae</taxon>
        <taxon>Aureliella</taxon>
    </lineage>
</organism>
<keyword evidence="5" id="KW-1185">Reference proteome</keyword>
<keyword evidence="3" id="KW-0472">Membrane</keyword>
<feature type="compositionally biased region" description="Low complexity" evidence="2">
    <location>
        <begin position="514"/>
        <end position="525"/>
    </location>
</feature>
<feature type="transmembrane region" description="Helical" evidence="3">
    <location>
        <begin position="21"/>
        <end position="42"/>
    </location>
</feature>
<keyword evidence="1" id="KW-0175">Coiled coil</keyword>
<name>A0A518G919_9BACT</name>
<evidence type="ECO:0000256" key="1">
    <source>
        <dbReference type="SAM" id="Coils"/>
    </source>
</evidence>
<evidence type="ECO:0000256" key="3">
    <source>
        <dbReference type="SAM" id="Phobius"/>
    </source>
</evidence>
<keyword evidence="3" id="KW-1133">Transmembrane helix</keyword>
<evidence type="ECO:0000313" key="5">
    <source>
        <dbReference type="Proteomes" id="UP000318017"/>
    </source>
</evidence>
<evidence type="ECO:0000256" key="2">
    <source>
        <dbReference type="SAM" id="MobiDB-lite"/>
    </source>
</evidence>
<accession>A0A518G919</accession>
<feature type="coiled-coil region" evidence="1">
    <location>
        <begin position="328"/>
        <end position="355"/>
    </location>
</feature>
<dbReference type="InterPro" id="IPR050445">
    <property type="entry name" value="Bact_polysacc_biosynth/exp"/>
</dbReference>
<dbReference type="OrthoDB" id="234267at2"/>
<proteinExistence type="predicted"/>
<feature type="compositionally biased region" description="Low complexity" evidence="2">
    <location>
        <begin position="482"/>
        <end position="498"/>
    </location>
</feature>
<dbReference type="PANTHER" id="PTHR32309">
    <property type="entry name" value="TYROSINE-PROTEIN KINASE"/>
    <property type="match status" value="1"/>
</dbReference>
<dbReference type="EMBL" id="CP036298">
    <property type="protein sequence ID" value="QDV25094.1"/>
    <property type="molecule type" value="Genomic_DNA"/>
</dbReference>
<evidence type="ECO:0000313" key="4">
    <source>
        <dbReference type="EMBL" id="QDV25094.1"/>
    </source>
</evidence>
<dbReference type="PANTHER" id="PTHR32309:SF31">
    <property type="entry name" value="CAPSULAR EXOPOLYSACCHARIDE FAMILY"/>
    <property type="match status" value="1"/>
</dbReference>
<reference evidence="4 5" key="1">
    <citation type="submission" date="2019-02" db="EMBL/GenBank/DDBJ databases">
        <title>Deep-cultivation of Planctomycetes and their phenomic and genomic characterization uncovers novel biology.</title>
        <authorList>
            <person name="Wiegand S."/>
            <person name="Jogler M."/>
            <person name="Boedeker C."/>
            <person name="Pinto D."/>
            <person name="Vollmers J."/>
            <person name="Rivas-Marin E."/>
            <person name="Kohn T."/>
            <person name="Peeters S.H."/>
            <person name="Heuer A."/>
            <person name="Rast P."/>
            <person name="Oberbeckmann S."/>
            <person name="Bunk B."/>
            <person name="Jeske O."/>
            <person name="Meyerdierks A."/>
            <person name="Storesund J.E."/>
            <person name="Kallscheuer N."/>
            <person name="Luecker S."/>
            <person name="Lage O.M."/>
            <person name="Pohl T."/>
            <person name="Merkel B.J."/>
            <person name="Hornburger P."/>
            <person name="Mueller R.-W."/>
            <person name="Bruemmer F."/>
            <person name="Labrenz M."/>
            <person name="Spormann A.M."/>
            <person name="Op den Camp H."/>
            <person name="Overmann J."/>
            <person name="Amann R."/>
            <person name="Jetten M.S.M."/>
            <person name="Mascher T."/>
            <person name="Medema M.H."/>
            <person name="Devos D.P."/>
            <person name="Kaster A.-K."/>
            <person name="Ovreas L."/>
            <person name="Rohde M."/>
            <person name="Galperin M.Y."/>
            <person name="Jogler C."/>
        </authorList>
    </citation>
    <scope>NUCLEOTIDE SEQUENCE [LARGE SCALE GENOMIC DNA]</scope>
    <source>
        <strain evidence="4 5">Q31a</strain>
    </source>
</reference>
<protein>
    <submittedName>
        <fullName evidence="4">Chromosome partition protein Smc</fullName>
    </submittedName>
</protein>
<keyword evidence="3" id="KW-0812">Transmembrane</keyword>
<feature type="compositionally biased region" description="Basic and acidic residues" evidence="2">
    <location>
        <begin position="464"/>
        <end position="479"/>
    </location>
</feature>
<dbReference type="RefSeq" id="WP_145079724.1">
    <property type="nucleotide sequence ID" value="NZ_CP036298.1"/>
</dbReference>
<dbReference type="Proteomes" id="UP000318017">
    <property type="component" value="Chromosome"/>
</dbReference>
<feature type="transmembrane region" description="Helical" evidence="3">
    <location>
        <begin position="430"/>
        <end position="450"/>
    </location>
</feature>
<gene>
    <name evidence="4" type="primary">smc_4</name>
    <name evidence="4" type="ORF">Q31a_34170</name>
</gene>
<dbReference type="KEGG" id="ahel:Q31a_34170"/>
<dbReference type="AlphaFoldDB" id="A0A518G919"/>
<feature type="coiled-coil region" evidence="1">
    <location>
        <begin position="380"/>
        <end position="407"/>
    </location>
</feature>